<evidence type="ECO:0000313" key="1">
    <source>
        <dbReference type="EMBL" id="AAK85669.1"/>
    </source>
</evidence>
<evidence type="ECO:0000313" key="2">
    <source>
        <dbReference type="Proteomes" id="UP000203221"/>
    </source>
</evidence>
<accession>Q91GE9</accession>
<dbReference type="RefSeq" id="NP_203274.1">
    <property type="nucleotide sequence ID" value="NC_003083.1"/>
</dbReference>
<protein>
    <submittedName>
        <fullName evidence="1">Uncharacterized protein</fullName>
    </submittedName>
</protein>
<dbReference type="KEGG" id="vg:1727406"/>
<organism evidence="1 2">
    <name type="scientific">Epiphyas postvittana nucleopolyhedrovirus</name>
    <name type="common">EppoMNPV</name>
    <dbReference type="NCBI Taxonomy" id="70600"/>
    <lineage>
        <taxon>Viruses</taxon>
        <taxon>Viruses incertae sedis</taxon>
        <taxon>Naldaviricetes</taxon>
        <taxon>Lefavirales</taxon>
        <taxon>Baculoviridae</taxon>
        <taxon>Alphabaculovirus</taxon>
        <taxon>Alphabaculovirus eppostvittanae</taxon>
    </lineage>
</organism>
<dbReference type="Proteomes" id="UP000203221">
    <property type="component" value="Segment"/>
</dbReference>
<dbReference type="EMBL" id="AY043265">
    <property type="protein sequence ID" value="AAK85669.1"/>
    <property type="molecule type" value="Genomic_DNA"/>
</dbReference>
<proteinExistence type="predicted"/>
<name>Q91GE9_NPVEP</name>
<reference evidence="1 2" key="1">
    <citation type="journal article" date="2002" name="J. Gen. Virol.">
        <title>Whole genome analysis of the Epiphyas postvittana nucleopolyhedrovirus.</title>
        <authorList>
            <person name="Hyink O."/>
            <person name="Dellow R.A."/>
            <person name="Olsen M.J."/>
            <person name="Caradoc-Davies K.M.B."/>
            <person name="Drake K."/>
            <person name="Herniou E.A."/>
            <person name="Cory J.S."/>
            <person name="O'Reilly D.R."/>
            <person name="Ward V.K."/>
        </authorList>
    </citation>
    <scope>NUCLEOTIDE SEQUENCE [LARGE SCALE GENOMIC DNA]</scope>
</reference>
<sequence>MEEKQSFLSWQTNNKNNEITNRTVTPYSLYEAAKRALINSKVFETRPHCILKLLPASLKLNVCYAFLDAIPLKTRCNNCKSFCFDHHTAYGDNKFFCNKCCNNNCFCNVCFFSVCYCDICETQCINCGFKTLICMGKARRMLGADITLFHVSKFAQIEALYLPNTINITNFLQRNHVIEKVNLCTLDCLVIVMYRKPNRDNNITVLERSTYKNAYVLKQKIVTIGDMYNKYYME</sequence>
<organismHost>
    <name type="scientific">Lepidoptera</name>
    <name type="common">moths &amp; butterflies</name>
    <dbReference type="NCBI Taxonomy" id="7088"/>
</organismHost>
<keyword evidence="2" id="KW-1185">Reference proteome</keyword>
<dbReference type="GeneID" id="1727406"/>